<sequence length="44" mass="4838">MAFVKQRLKQMPPRVGRMISALVVLSGAMMIYAAIGLALVHRVI</sequence>
<evidence type="ECO:0000256" key="1">
    <source>
        <dbReference type="SAM" id="Phobius"/>
    </source>
</evidence>
<organism evidence="2 3">
    <name type="scientific">Thalassovita mediterranea</name>
    <dbReference type="NCBI Taxonomy" id="340021"/>
    <lineage>
        <taxon>Bacteria</taxon>
        <taxon>Pseudomonadati</taxon>
        <taxon>Pseudomonadota</taxon>
        <taxon>Alphaproteobacteria</taxon>
        <taxon>Rhodobacterales</taxon>
        <taxon>Roseobacteraceae</taxon>
        <taxon>Thalassovita</taxon>
    </lineage>
</organism>
<accession>A0A0P1H3J4</accession>
<protein>
    <submittedName>
        <fullName evidence="2">Uncharacterized protein</fullName>
    </submittedName>
</protein>
<keyword evidence="3" id="KW-1185">Reference proteome</keyword>
<keyword evidence="1" id="KW-0472">Membrane</keyword>
<evidence type="ECO:0000313" key="2">
    <source>
        <dbReference type="EMBL" id="CUH84965.1"/>
    </source>
</evidence>
<keyword evidence="1" id="KW-0812">Transmembrane</keyword>
<evidence type="ECO:0000313" key="3">
    <source>
        <dbReference type="Proteomes" id="UP000051681"/>
    </source>
</evidence>
<dbReference type="Proteomes" id="UP000051681">
    <property type="component" value="Unassembled WGS sequence"/>
</dbReference>
<gene>
    <name evidence="2" type="ORF">TM5383_02186</name>
</gene>
<keyword evidence="1" id="KW-1133">Transmembrane helix</keyword>
<dbReference type="EMBL" id="CYSF01000009">
    <property type="protein sequence ID" value="CUH84965.1"/>
    <property type="molecule type" value="Genomic_DNA"/>
</dbReference>
<proteinExistence type="predicted"/>
<dbReference type="AlphaFoldDB" id="A0A0P1H3J4"/>
<name>A0A0P1H3J4_9RHOB</name>
<reference evidence="2 3" key="1">
    <citation type="submission" date="2015-09" db="EMBL/GenBank/DDBJ databases">
        <authorList>
            <consortium name="Swine Surveillance"/>
        </authorList>
    </citation>
    <scope>NUCLEOTIDE SEQUENCE [LARGE SCALE GENOMIC DNA]</scope>
    <source>
        <strain evidence="2 3">CECT 8383</strain>
    </source>
</reference>
<feature type="transmembrane region" description="Helical" evidence="1">
    <location>
        <begin position="21"/>
        <end position="40"/>
    </location>
</feature>